<keyword evidence="3" id="KW-1185">Reference proteome</keyword>
<organism evidence="2 3">
    <name type="scientific">Phytohabitans houttuyneae</name>
    <dbReference type="NCBI Taxonomy" id="1076126"/>
    <lineage>
        <taxon>Bacteria</taxon>
        <taxon>Bacillati</taxon>
        <taxon>Actinomycetota</taxon>
        <taxon>Actinomycetes</taxon>
        <taxon>Micromonosporales</taxon>
        <taxon>Micromonosporaceae</taxon>
    </lineage>
</organism>
<reference evidence="2 3" key="1">
    <citation type="submission" date="2020-03" db="EMBL/GenBank/DDBJ databases">
        <title>Whole genome shotgun sequence of Phytohabitans houttuyneae NBRC 108639.</title>
        <authorList>
            <person name="Komaki H."/>
            <person name="Tamura T."/>
        </authorList>
    </citation>
    <scope>NUCLEOTIDE SEQUENCE [LARGE SCALE GENOMIC DNA]</scope>
    <source>
        <strain evidence="2 3">NBRC 108639</strain>
    </source>
</reference>
<dbReference type="Pfam" id="PF00668">
    <property type="entry name" value="Condensation"/>
    <property type="match status" value="1"/>
</dbReference>
<dbReference type="RefSeq" id="WP_173053452.1">
    <property type="nucleotide sequence ID" value="NZ_BAABGO010000065.1"/>
</dbReference>
<name>A0A6V8JYZ8_9ACTN</name>
<evidence type="ECO:0000259" key="1">
    <source>
        <dbReference type="Pfam" id="PF00668"/>
    </source>
</evidence>
<comment type="caution">
    <text evidence="2">The sequence shown here is derived from an EMBL/GenBank/DDBJ whole genome shotgun (WGS) entry which is preliminary data.</text>
</comment>
<dbReference type="AlphaFoldDB" id="A0A6V8JYZ8"/>
<dbReference type="InterPro" id="IPR001242">
    <property type="entry name" value="Condensation_dom"/>
</dbReference>
<dbReference type="GO" id="GO:0003824">
    <property type="term" value="F:catalytic activity"/>
    <property type="evidence" value="ECO:0007669"/>
    <property type="project" value="InterPro"/>
</dbReference>
<dbReference type="Proteomes" id="UP000482800">
    <property type="component" value="Unassembled WGS sequence"/>
</dbReference>
<feature type="domain" description="Condensation" evidence="1">
    <location>
        <begin position="62"/>
        <end position="340"/>
    </location>
</feature>
<dbReference type="InterPro" id="IPR023213">
    <property type="entry name" value="CAT-like_dom_sf"/>
</dbReference>
<protein>
    <recommendedName>
        <fullName evidence="1">Condensation domain-containing protein</fullName>
    </recommendedName>
</protein>
<evidence type="ECO:0000313" key="3">
    <source>
        <dbReference type="Proteomes" id="UP000482800"/>
    </source>
</evidence>
<dbReference type="Gene3D" id="3.30.559.30">
    <property type="entry name" value="Nonribosomal peptide synthetase, condensation domain"/>
    <property type="match status" value="1"/>
</dbReference>
<gene>
    <name evidence="2" type="ORF">Phou_007100</name>
</gene>
<reference evidence="2 3" key="2">
    <citation type="submission" date="2020-03" db="EMBL/GenBank/DDBJ databases">
        <authorList>
            <person name="Ichikawa N."/>
            <person name="Kimura A."/>
            <person name="Kitahashi Y."/>
            <person name="Uohara A."/>
        </authorList>
    </citation>
    <scope>NUCLEOTIDE SEQUENCE [LARGE SCALE GENOMIC DNA]</scope>
    <source>
        <strain evidence="2 3">NBRC 108639</strain>
    </source>
</reference>
<dbReference type="Gene3D" id="3.30.559.10">
    <property type="entry name" value="Chloramphenicol acetyltransferase-like domain"/>
    <property type="match status" value="1"/>
</dbReference>
<dbReference type="EMBL" id="BLPF01000001">
    <property type="protein sequence ID" value="GFJ76530.1"/>
    <property type="molecule type" value="Genomic_DNA"/>
</dbReference>
<accession>A0A6V8JYZ8</accession>
<proteinExistence type="predicted"/>
<dbReference type="GO" id="GO:0008610">
    <property type="term" value="P:lipid biosynthetic process"/>
    <property type="evidence" value="ECO:0007669"/>
    <property type="project" value="UniProtKB-ARBA"/>
</dbReference>
<evidence type="ECO:0000313" key="2">
    <source>
        <dbReference type="EMBL" id="GFJ76530.1"/>
    </source>
</evidence>
<dbReference type="SUPFAM" id="SSF52777">
    <property type="entry name" value="CoA-dependent acyltransferases"/>
    <property type="match status" value="2"/>
</dbReference>
<sequence>MMSHRVTVRFEGGGSGVEELSWGQRELWEAMRRQHSWMPMGYALPVPAGTTVDDAVAQLRFMMGRYQSMRTRVRRDPDGHDRQVVAASGEIDLEVVDAADDEDPAAVAESVRQRFCEADHDFARDWPVRMAVVRHRGVPTHQVVILCHLVSDGFGALVIVREIEDLDLVHGRKPVPPVTALEPMAQARWEASPAGQREHAAVLRRWEGMLRTIPARRFPGPADPREPRYWQVRLDSPATLLAVRAIRERTTVDTSSILLALFVVAWARVARVSPVVTRVISSNRFRRGMADSVSPITHTGLCAIDLGDITFDEALTRVHRRAMAAYRYAYYDPRALDALVAEVSAERGEEIDLSCFFNDRRLGTREVTEAPPPSDPAEVTDALGRSRLRWESQDKPVERLFATINDGEDTLDYELFADTHHVSPADMEACVRGMEALAVEAAFDPSVRVLEKVTS</sequence>